<sequence>MLHKEGVKILQEFANEHENKQIYHVGEGVHQFVGYGHSNAIAIEGAMSVILVDTLDSPDRAAQMLMDLQKITPKPVRTIIYTHGHPDHRGGAGMFQATAQSVIAFANRDQPLVDAQKVNDVLLKRTERQMGYELDDNEAITQGIGMREGHTQGQRGYAPLLPTEIISDGIVDRVIDGVHLQLISAPGENGDMGYIWLPEQKIMCAGDNYYGAFPNLAAIRGGQYRDIGRWIQSLDLLISYNAVAVLPGHLEPLEGAEIVKTTLRNYRDAVASVFDQTLAHIDAGLTVEEVVEQVRLPDHLRTLPYLAEIYGSVEWTVRAIFAAYVGWFDGNPTNLHKMPQYLYSAKMVALIGGAPKVIDALEQAIQDTDYLWALQLCDLLIGIGEVKAVDLKIKMLYALADLETSANGRHYYISYAKEMLDNK</sequence>
<dbReference type="Pfam" id="PF14863">
    <property type="entry name" value="Alkyl_sulf_dimr"/>
    <property type="match status" value="1"/>
</dbReference>
<dbReference type="InterPro" id="IPR001279">
    <property type="entry name" value="Metallo-B-lactamas"/>
</dbReference>
<reference evidence="2 3" key="1">
    <citation type="submission" date="2021-11" db="EMBL/GenBank/DDBJ databases">
        <authorList>
            <person name="Depoorter E."/>
        </authorList>
    </citation>
    <scope>NUCLEOTIDE SEQUENCE [LARGE SCALE GENOMIC DNA]</scope>
    <source>
        <strain evidence="2 3">LMG 24286</strain>
    </source>
</reference>
<keyword evidence="2" id="KW-0378">Hydrolase</keyword>
<dbReference type="InterPro" id="IPR038536">
    <property type="entry name" value="Alkyl/aryl-sulf_dimr_sf"/>
</dbReference>
<dbReference type="InterPro" id="IPR036866">
    <property type="entry name" value="RibonucZ/Hydroxyglut_hydro"/>
</dbReference>
<proteinExistence type="predicted"/>
<evidence type="ECO:0000313" key="3">
    <source>
        <dbReference type="Proteomes" id="UP000789719"/>
    </source>
</evidence>
<dbReference type="SMART" id="SM00849">
    <property type="entry name" value="Lactamase_B"/>
    <property type="match status" value="1"/>
</dbReference>
<dbReference type="GO" id="GO:0016787">
    <property type="term" value="F:hydrolase activity"/>
    <property type="evidence" value="ECO:0007669"/>
    <property type="project" value="UniProtKB-KW"/>
</dbReference>
<dbReference type="SUPFAM" id="SSF56281">
    <property type="entry name" value="Metallo-hydrolase/oxidoreductase"/>
    <property type="match status" value="1"/>
</dbReference>
<dbReference type="Pfam" id="PF00753">
    <property type="entry name" value="Lactamase_B"/>
    <property type="match status" value="1"/>
</dbReference>
<comment type="caution">
    <text evidence="2">The sequence shown here is derived from an EMBL/GenBank/DDBJ whole genome shotgun (WGS) entry which is preliminary data.</text>
</comment>
<dbReference type="Proteomes" id="UP000789719">
    <property type="component" value="Unassembled WGS sequence"/>
</dbReference>
<keyword evidence="3" id="KW-1185">Reference proteome</keyword>
<evidence type="ECO:0000259" key="1">
    <source>
        <dbReference type="SMART" id="SM00849"/>
    </source>
</evidence>
<organism evidence="2 3">
    <name type="scientific">Periweissella ghanensis</name>
    <dbReference type="NCBI Taxonomy" id="467997"/>
    <lineage>
        <taxon>Bacteria</taxon>
        <taxon>Bacillati</taxon>
        <taxon>Bacillota</taxon>
        <taxon>Bacilli</taxon>
        <taxon>Lactobacillales</taxon>
        <taxon>Lactobacillaceae</taxon>
        <taxon>Periweissella</taxon>
    </lineage>
</organism>
<dbReference type="InterPro" id="IPR052195">
    <property type="entry name" value="Bact_Alkyl/Aryl-Sulfatase"/>
</dbReference>
<dbReference type="Gene3D" id="3.60.15.30">
    <property type="entry name" value="Metallo-beta-lactamase domain"/>
    <property type="match status" value="1"/>
</dbReference>
<dbReference type="InterPro" id="IPR044097">
    <property type="entry name" value="Bds1/SdsA1_MBL-fold"/>
</dbReference>
<accession>A0ABN8BP00</accession>
<dbReference type="EC" id="3.1.6.-" evidence="2"/>
<evidence type="ECO:0000313" key="2">
    <source>
        <dbReference type="EMBL" id="CAH0418342.1"/>
    </source>
</evidence>
<dbReference type="CDD" id="cd07710">
    <property type="entry name" value="arylsulfatase_Sdsa1-like_MBL-fold"/>
    <property type="match status" value="1"/>
</dbReference>
<dbReference type="Gene3D" id="1.25.40.880">
    <property type="entry name" value="Alkyl sulfatase, dimerisation domain"/>
    <property type="match status" value="1"/>
</dbReference>
<dbReference type="InterPro" id="IPR029228">
    <property type="entry name" value="Alkyl_sulf_dimr"/>
</dbReference>
<dbReference type="EMBL" id="CAKKNT010000007">
    <property type="protein sequence ID" value="CAH0418342.1"/>
    <property type="molecule type" value="Genomic_DNA"/>
</dbReference>
<gene>
    <name evidence="2" type="primary">yjcS_1</name>
    <name evidence="2" type="ORF">WGH24286_00760</name>
</gene>
<dbReference type="RefSeq" id="WP_230098437.1">
    <property type="nucleotide sequence ID" value="NZ_CAKKNT010000007.1"/>
</dbReference>
<feature type="domain" description="Metallo-beta-lactamase" evidence="1">
    <location>
        <begin position="37"/>
        <end position="249"/>
    </location>
</feature>
<name>A0ABN8BP00_9LACO</name>
<dbReference type="PANTHER" id="PTHR43223">
    <property type="entry name" value="ALKYL/ARYL-SULFATASE"/>
    <property type="match status" value="1"/>
</dbReference>
<dbReference type="PANTHER" id="PTHR43223:SF2">
    <property type="entry name" value="METALLO-BETA-LACTAMASE DOMAIN-CONTAINING PROTEIN"/>
    <property type="match status" value="1"/>
</dbReference>
<protein>
    <submittedName>
        <fullName evidence="2">Alkyl/aryl-sulfatase YjcS</fullName>
        <ecNumber evidence="2">3.1.6.-</ecNumber>
    </submittedName>
</protein>